<name>A0ABU1K7K5_9FLAO</name>
<evidence type="ECO:0000313" key="3">
    <source>
        <dbReference type="Proteomes" id="UP001257659"/>
    </source>
</evidence>
<organism evidence="2 3">
    <name type="scientific">Mesonia maritima</name>
    <dbReference type="NCBI Taxonomy" id="1793873"/>
    <lineage>
        <taxon>Bacteria</taxon>
        <taxon>Pseudomonadati</taxon>
        <taxon>Bacteroidota</taxon>
        <taxon>Flavobacteriia</taxon>
        <taxon>Flavobacteriales</taxon>
        <taxon>Flavobacteriaceae</taxon>
        <taxon>Mesonia</taxon>
    </lineage>
</organism>
<dbReference type="EMBL" id="JAVDQA010000007">
    <property type="protein sequence ID" value="MDR6301595.1"/>
    <property type="molecule type" value="Genomic_DNA"/>
</dbReference>
<keyword evidence="3" id="KW-1185">Reference proteome</keyword>
<dbReference type="PANTHER" id="PTHR35882:SF2">
    <property type="entry name" value="PELA"/>
    <property type="match status" value="1"/>
</dbReference>
<dbReference type="PANTHER" id="PTHR35882">
    <property type="entry name" value="PELA"/>
    <property type="match status" value="1"/>
</dbReference>
<dbReference type="InterPro" id="IPR017853">
    <property type="entry name" value="GH"/>
</dbReference>
<dbReference type="Pfam" id="PF03537">
    <property type="entry name" value="Glyco_hydro_114"/>
    <property type="match status" value="1"/>
</dbReference>
<sequence>MCFFSLNLFSQSTKQDVLFCYGDFYPESVKGYEYVILESVHFSESDIETLKNNNKYVLGYISLGEVNEAANHYEKLKDKTLGENKLWNSHILNMRDETTQEALLDIFQTNIAHKGLDGMFLDNIDNYTKYGPTPENKIYLINFLEKVKEKFPNIFLMQNAGLLIAKDTRSCIDAIAIESVATNYDFEKKAYKLRNKNEFKEQLNQLEKIHANYHIPIIFVEYAQTNKMRKEVLKRIEKTNWSYFIGQIDLQNLPRFK</sequence>
<evidence type="ECO:0000259" key="1">
    <source>
        <dbReference type="Pfam" id="PF03537"/>
    </source>
</evidence>
<accession>A0ABU1K7K5</accession>
<reference evidence="2 3" key="1">
    <citation type="submission" date="2023-07" db="EMBL/GenBank/DDBJ databases">
        <title>Genomic Encyclopedia of Type Strains, Phase IV (KMG-IV): sequencing the most valuable type-strain genomes for metagenomic binning, comparative biology and taxonomic classification.</title>
        <authorList>
            <person name="Goeker M."/>
        </authorList>
    </citation>
    <scope>NUCLEOTIDE SEQUENCE [LARGE SCALE GENOMIC DNA]</scope>
    <source>
        <strain evidence="2 3">DSM 102814</strain>
    </source>
</reference>
<dbReference type="Gene3D" id="3.20.20.70">
    <property type="entry name" value="Aldolase class I"/>
    <property type="match status" value="1"/>
</dbReference>
<evidence type="ECO:0000313" key="2">
    <source>
        <dbReference type="EMBL" id="MDR6301595.1"/>
    </source>
</evidence>
<proteinExistence type="predicted"/>
<dbReference type="Proteomes" id="UP001257659">
    <property type="component" value="Unassembled WGS sequence"/>
</dbReference>
<comment type="caution">
    <text evidence="2">The sequence shown here is derived from an EMBL/GenBank/DDBJ whole genome shotgun (WGS) entry which is preliminary data.</text>
</comment>
<feature type="domain" description="Glycoside-hydrolase family GH114 TIM-barrel" evidence="1">
    <location>
        <begin position="31"/>
        <end position="251"/>
    </location>
</feature>
<protein>
    <submittedName>
        <fullName evidence="2">Uncharacterized protein (TIGR01370 family)</fullName>
    </submittedName>
</protein>
<dbReference type="InterPro" id="IPR004352">
    <property type="entry name" value="GH114_TIM-barrel"/>
</dbReference>
<dbReference type="RefSeq" id="WP_309729154.1">
    <property type="nucleotide sequence ID" value="NZ_JAVDQA010000007.1"/>
</dbReference>
<dbReference type="InterPro" id="IPR013785">
    <property type="entry name" value="Aldolase_TIM"/>
</dbReference>
<gene>
    <name evidence="2" type="ORF">GGR31_002265</name>
</gene>
<dbReference type="SUPFAM" id="SSF51445">
    <property type="entry name" value="(Trans)glycosidases"/>
    <property type="match status" value="1"/>
</dbReference>